<keyword evidence="2 7" id="KW-0813">Transport</keyword>
<dbReference type="InterPro" id="IPR035906">
    <property type="entry name" value="MetI-like_sf"/>
</dbReference>
<evidence type="ECO:0000256" key="6">
    <source>
        <dbReference type="ARBA" id="ARBA00023136"/>
    </source>
</evidence>
<evidence type="ECO:0000313" key="10">
    <source>
        <dbReference type="Proteomes" id="UP000547674"/>
    </source>
</evidence>
<dbReference type="InterPro" id="IPR000515">
    <property type="entry name" value="MetI-like"/>
</dbReference>
<dbReference type="Proteomes" id="UP000547674">
    <property type="component" value="Unassembled WGS sequence"/>
</dbReference>
<sequence>MRFWPANADSKSLGTLGFLSPWILSFLLVGAYPILFSLFVSFTDYNPLRGEMNWLGFLNYKRAFSDPLFWQSLKVTLFFVVGTIPFTTTLSLGLALLLNRPLRGKSFFRASFFLPTVVSLVVISLIFKQIYSPFGLLNVVLRSLGHGGHEWLQDPVTALPAVMAMDVWAAIGYYTVIYLAGLQTIPKELYEAAAVDGSTGWRRHLHI</sequence>
<evidence type="ECO:0000256" key="2">
    <source>
        <dbReference type="ARBA" id="ARBA00022448"/>
    </source>
</evidence>
<dbReference type="GO" id="GO:0055085">
    <property type="term" value="P:transmembrane transport"/>
    <property type="evidence" value="ECO:0007669"/>
    <property type="project" value="InterPro"/>
</dbReference>
<dbReference type="Pfam" id="PF00528">
    <property type="entry name" value="BPD_transp_1"/>
    <property type="match status" value="1"/>
</dbReference>
<comment type="similarity">
    <text evidence="7">Belongs to the binding-protein-dependent transport system permease family.</text>
</comment>
<dbReference type="PROSITE" id="PS50928">
    <property type="entry name" value="ABC_TM1"/>
    <property type="match status" value="1"/>
</dbReference>
<dbReference type="Gene3D" id="1.10.3720.10">
    <property type="entry name" value="MetI-like"/>
    <property type="match status" value="1"/>
</dbReference>
<evidence type="ECO:0000259" key="8">
    <source>
        <dbReference type="PROSITE" id="PS50928"/>
    </source>
</evidence>
<dbReference type="PANTHER" id="PTHR30193">
    <property type="entry name" value="ABC TRANSPORTER PERMEASE PROTEIN"/>
    <property type="match status" value="1"/>
</dbReference>
<dbReference type="EMBL" id="JABDJR010000205">
    <property type="protein sequence ID" value="NNF06175.1"/>
    <property type="molecule type" value="Genomic_DNA"/>
</dbReference>
<organism evidence="9 10">
    <name type="scientific">Eiseniibacteriota bacterium</name>
    <dbReference type="NCBI Taxonomy" id="2212470"/>
    <lineage>
        <taxon>Bacteria</taxon>
        <taxon>Candidatus Eiseniibacteriota</taxon>
    </lineage>
</organism>
<protein>
    <submittedName>
        <fullName evidence="9">Sugar ABC transporter permease</fullName>
    </submittedName>
</protein>
<keyword evidence="3" id="KW-1003">Cell membrane</keyword>
<feature type="transmembrane region" description="Helical" evidence="7">
    <location>
        <begin position="75"/>
        <end position="98"/>
    </location>
</feature>
<reference evidence="9 10" key="1">
    <citation type="submission" date="2020-03" db="EMBL/GenBank/DDBJ databases">
        <title>Metabolic flexibility allows generalist bacteria to become dominant in a frequently disturbed ecosystem.</title>
        <authorList>
            <person name="Chen Y.-J."/>
            <person name="Leung P.M."/>
            <person name="Bay S.K."/>
            <person name="Hugenholtz P."/>
            <person name="Kessler A.J."/>
            <person name="Shelley G."/>
            <person name="Waite D.W."/>
            <person name="Cook P.L."/>
            <person name="Greening C."/>
        </authorList>
    </citation>
    <scope>NUCLEOTIDE SEQUENCE [LARGE SCALE GENOMIC DNA]</scope>
    <source>
        <strain evidence="9">SS_bin_28</strain>
    </source>
</reference>
<dbReference type="AlphaFoldDB" id="A0A7Y2E7N2"/>
<evidence type="ECO:0000313" key="9">
    <source>
        <dbReference type="EMBL" id="NNF06175.1"/>
    </source>
</evidence>
<feature type="domain" description="ABC transmembrane type-1" evidence="8">
    <location>
        <begin position="73"/>
        <end position="207"/>
    </location>
</feature>
<evidence type="ECO:0000256" key="4">
    <source>
        <dbReference type="ARBA" id="ARBA00022692"/>
    </source>
</evidence>
<comment type="subcellular location">
    <subcellularLocation>
        <location evidence="1 7">Cell membrane</location>
        <topology evidence="1 7">Multi-pass membrane protein</topology>
    </subcellularLocation>
</comment>
<evidence type="ECO:0000256" key="5">
    <source>
        <dbReference type="ARBA" id="ARBA00022989"/>
    </source>
</evidence>
<evidence type="ECO:0000256" key="7">
    <source>
        <dbReference type="RuleBase" id="RU363032"/>
    </source>
</evidence>
<dbReference type="CDD" id="cd06261">
    <property type="entry name" value="TM_PBP2"/>
    <property type="match status" value="1"/>
</dbReference>
<dbReference type="PANTHER" id="PTHR30193:SF37">
    <property type="entry name" value="INNER MEMBRANE ABC TRANSPORTER PERMEASE PROTEIN YCJO"/>
    <property type="match status" value="1"/>
</dbReference>
<evidence type="ECO:0000256" key="1">
    <source>
        <dbReference type="ARBA" id="ARBA00004651"/>
    </source>
</evidence>
<evidence type="ECO:0000256" key="3">
    <source>
        <dbReference type="ARBA" id="ARBA00022475"/>
    </source>
</evidence>
<dbReference type="GO" id="GO:0005886">
    <property type="term" value="C:plasma membrane"/>
    <property type="evidence" value="ECO:0007669"/>
    <property type="project" value="UniProtKB-SubCell"/>
</dbReference>
<comment type="caution">
    <text evidence="9">The sequence shown here is derived from an EMBL/GenBank/DDBJ whole genome shotgun (WGS) entry which is preliminary data.</text>
</comment>
<dbReference type="SUPFAM" id="SSF161098">
    <property type="entry name" value="MetI-like"/>
    <property type="match status" value="1"/>
</dbReference>
<feature type="transmembrane region" description="Helical" evidence="7">
    <location>
        <begin position="158"/>
        <end position="180"/>
    </location>
</feature>
<keyword evidence="5 7" id="KW-1133">Transmembrane helix</keyword>
<proteinExistence type="inferred from homology"/>
<keyword evidence="4 7" id="KW-0812">Transmembrane</keyword>
<feature type="transmembrane region" description="Helical" evidence="7">
    <location>
        <begin position="110"/>
        <end position="131"/>
    </location>
</feature>
<gene>
    <name evidence="9" type="ORF">HKN21_05395</name>
</gene>
<accession>A0A7Y2E7N2</accession>
<dbReference type="InterPro" id="IPR051393">
    <property type="entry name" value="ABC_transporter_permease"/>
</dbReference>
<keyword evidence="6 7" id="KW-0472">Membrane</keyword>
<feature type="transmembrane region" description="Helical" evidence="7">
    <location>
        <begin position="21"/>
        <end position="42"/>
    </location>
</feature>
<feature type="non-terminal residue" evidence="9">
    <location>
        <position position="207"/>
    </location>
</feature>
<name>A0A7Y2E7N2_UNCEI</name>